<dbReference type="Proteomes" id="UP001594351">
    <property type="component" value="Unassembled WGS sequence"/>
</dbReference>
<dbReference type="InterPro" id="IPR001482">
    <property type="entry name" value="T2SS/T4SS_dom"/>
</dbReference>
<feature type="region of interest" description="Disordered" evidence="4">
    <location>
        <begin position="562"/>
        <end position="587"/>
    </location>
</feature>
<protein>
    <submittedName>
        <fullName evidence="7">GspE/PulE family protein</fullName>
    </submittedName>
</protein>
<dbReference type="PANTHER" id="PTHR30258">
    <property type="entry name" value="TYPE II SECRETION SYSTEM PROTEIN GSPE-RELATED"/>
    <property type="match status" value="1"/>
</dbReference>
<dbReference type="Gene3D" id="3.30.450.90">
    <property type="match status" value="1"/>
</dbReference>
<dbReference type="SUPFAM" id="SSF52540">
    <property type="entry name" value="P-loop containing nucleoside triphosphate hydrolases"/>
    <property type="match status" value="1"/>
</dbReference>
<gene>
    <name evidence="7" type="ORF">ACFL27_22005</name>
</gene>
<dbReference type="Gene3D" id="3.30.300.160">
    <property type="entry name" value="Type II secretion system, protein E, N-terminal domain"/>
    <property type="match status" value="1"/>
</dbReference>
<feature type="domain" description="Type II secretion system protein GspE N-terminal" evidence="6">
    <location>
        <begin position="79"/>
        <end position="167"/>
    </location>
</feature>
<dbReference type="SUPFAM" id="SSF160246">
    <property type="entry name" value="EspE N-terminal domain-like"/>
    <property type="match status" value="1"/>
</dbReference>
<evidence type="ECO:0000313" key="8">
    <source>
        <dbReference type="Proteomes" id="UP001594351"/>
    </source>
</evidence>
<accession>A0ABV6Z348</accession>
<reference evidence="7 8" key="1">
    <citation type="submission" date="2024-09" db="EMBL/GenBank/DDBJ databases">
        <title>Laminarin stimulates single cell rates of sulfate reduction while oxygen inhibits transcriptomic activity in coastal marine sediment.</title>
        <authorList>
            <person name="Lindsay M."/>
            <person name="Orcutt B."/>
            <person name="Emerson D."/>
            <person name="Stepanauskas R."/>
            <person name="D'Angelo T."/>
        </authorList>
    </citation>
    <scope>NUCLEOTIDE SEQUENCE [LARGE SCALE GENOMIC DNA]</scope>
    <source>
        <strain evidence="7">SAG AM-311-K15</strain>
    </source>
</reference>
<keyword evidence="8" id="KW-1185">Reference proteome</keyword>
<keyword evidence="2" id="KW-0547">Nucleotide-binding</keyword>
<dbReference type="Gene3D" id="1.10.40.70">
    <property type="match status" value="1"/>
</dbReference>
<dbReference type="PANTHER" id="PTHR30258:SF1">
    <property type="entry name" value="PROTEIN TRANSPORT PROTEIN HOFB HOMOLOG"/>
    <property type="match status" value="1"/>
</dbReference>
<dbReference type="Pfam" id="PF05157">
    <property type="entry name" value="MshEN"/>
    <property type="match status" value="1"/>
</dbReference>
<evidence type="ECO:0000313" key="7">
    <source>
        <dbReference type="EMBL" id="MFC1852882.1"/>
    </source>
</evidence>
<comment type="caution">
    <text evidence="7">The sequence shown here is derived from an EMBL/GenBank/DDBJ whole genome shotgun (WGS) entry which is preliminary data.</text>
</comment>
<dbReference type="InterPro" id="IPR037257">
    <property type="entry name" value="T2SS_E_N_sf"/>
</dbReference>
<evidence type="ECO:0000256" key="4">
    <source>
        <dbReference type="SAM" id="MobiDB-lite"/>
    </source>
</evidence>
<dbReference type="EMBL" id="JBHPBY010000383">
    <property type="protein sequence ID" value="MFC1852882.1"/>
    <property type="molecule type" value="Genomic_DNA"/>
</dbReference>
<evidence type="ECO:0000256" key="3">
    <source>
        <dbReference type="ARBA" id="ARBA00022840"/>
    </source>
</evidence>
<evidence type="ECO:0000256" key="2">
    <source>
        <dbReference type="ARBA" id="ARBA00022741"/>
    </source>
</evidence>
<feature type="domain" description="Bacterial type II secretion system protein E" evidence="5">
    <location>
        <begin position="183"/>
        <end position="526"/>
    </location>
</feature>
<keyword evidence="3" id="KW-0067">ATP-binding</keyword>
<sequence>MDLFWKNAPQELLEEKTSFNQPRDKIGDLLVKKNMITTDQLLKALKVQKETGKKLGKVLVEMGYITEEDVSKALSQQFDIMTIDLDAADIQQDLIDEIGIKVMKQYRMIPLEKQELTAKKMVTIAVTSPIDPQQLETLQKTIGYTVYPVLAQDKTFNQLFHQLTYRESQATRKAKFTDLAKGFLNNILSDALKRKASDILLEPEEKDLSVSFRIGGRLFKVPSPPFELSSYIIKRIKKLAKLEDTDALGTFGVRGQFQVKTKIKSYDFLVNNFLVPSGENINIKIIDEAIYSQKLNKLILDPASLKIVHTILQAKKGIIFLSGPIGSGKIMTLYALLRAIEESARKITSIEHPLITNIHSVLQKEVNVQEGETFYQKFLLALKEYPDILAIGELDDENLARQIFKAAQDILLIVVADFLRPSELLLYLHGLGIKKSSLGQINAIVSQRLLPSICNQCRDEMELEEDDLNFLGIQPTDQVKGFRGKGCQLCGGTGYSGFIPLIEVLPFDDQIRQTIGTSDSFAWLDKYPSPSNARSIKKLVADILIKGWINIDDARALELKEDSPPVDMSSFPESYKDKGNTDKISII</sequence>
<proteinExistence type="inferred from homology"/>
<evidence type="ECO:0000259" key="6">
    <source>
        <dbReference type="Pfam" id="PF05157"/>
    </source>
</evidence>
<evidence type="ECO:0000256" key="1">
    <source>
        <dbReference type="ARBA" id="ARBA00006611"/>
    </source>
</evidence>
<dbReference type="InterPro" id="IPR007831">
    <property type="entry name" value="T2SS_GspE_N"/>
</dbReference>
<dbReference type="Gene3D" id="3.40.50.300">
    <property type="entry name" value="P-loop containing nucleotide triphosphate hydrolases"/>
    <property type="match status" value="1"/>
</dbReference>
<organism evidence="7 8">
    <name type="scientific">candidate division CSSED10-310 bacterium</name>
    <dbReference type="NCBI Taxonomy" id="2855610"/>
    <lineage>
        <taxon>Bacteria</taxon>
        <taxon>Bacteria division CSSED10-310</taxon>
    </lineage>
</organism>
<dbReference type="InterPro" id="IPR027417">
    <property type="entry name" value="P-loop_NTPase"/>
</dbReference>
<evidence type="ECO:0000259" key="5">
    <source>
        <dbReference type="Pfam" id="PF00437"/>
    </source>
</evidence>
<name>A0ABV6Z348_UNCC1</name>
<dbReference type="Pfam" id="PF00437">
    <property type="entry name" value="T2SSE"/>
    <property type="match status" value="1"/>
</dbReference>
<comment type="similarity">
    <text evidence="1">Belongs to the GSP E family.</text>
</comment>